<proteinExistence type="predicted"/>
<evidence type="ECO:0000313" key="3">
    <source>
        <dbReference type="Proteomes" id="UP001164286"/>
    </source>
</evidence>
<comment type="caution">
    <text evidence="2">The sequence shown here is derived from an EMBL/GenBank/DDBJ whole genome shotgun (WGS) entry which is preliminary data.</text>
</comment>
<feature type="chain" id="PRO_5041202125" evidence="1">
    <location>
        <begin position="19"/>
        <end position="213"/>
    </location>
</feature>
<gene>
    <name evidence="2" type="ORF">MKK02DRAFT_30299</name>
</gene>
<sequence>MRYFSLAITGLLALTASASPLPLQLSDVLPSSDYKGPTPAEVQATVKQAVYISQNLNSEITRIMGEIESDPLLKLEPTGYNTPLQLKYAFAQAIAGIEALPTVATSGQNVPVYIANSYAPLVRVITETVFLSLLDLKRLFTDVAQNPIATDIATQTDGGLYEFVILLSRVFQGSGCQLAKAVGNDNAAGQALKVASERLFYNLFDSISTGTCK</sequence>
<evidence type="ECO:0000313" key="2">
    <source>
        <dbReference type="EMBL" id="KAI9632504.1"/>
    </source>
</evidence>
<dbReference type="GeneID" id="77727219"/>
<dbReference type="EMBL" id="JAKWFO010000014">
    <property type="protein sequence ID" value="KAI9632504.1"/>
    <property type="molecule type" value="Genomic_DNA"/>
</dbReference>
<organism evidence="2 3">
    <name type="scientific">Dioszegia hungarica</name>
    <dbReference type="NCBI Taxonomy" id="4972"/>
    <lineage>
        <taxon>Eukaryota</taxon>
        <taxon>Fungi</taxon>
        <taxon>Dikarya</taxon>
        <taxon>Basidiomycota</taxon>
        <taxon>Agaricomycotina</taxon>
        <taxon>Tremellomycetes</taxon>
        <taxon>Tremellales</taxon>
        <taxon>Bulleribasidiaceae</taxon>
        <taxon>Dioszegia</taxon>
    </lineage>
</organism>
<accession>A0AA38LSD8</accession>
<evidence type="ECO:0000256" key="1">
    <source>
        <dbReference type="SAM" id="SignalP"/>
    </source>
</evidence>
<reference evidence="2" key="1">
    <citation type="journal article" date="2022" name="G3 (Bethesda)">
        <title>High quality genome of the basidiomycete yeast Dioszegia hungarica PDD-24b-2 isolated from cloud water.</title>
        <authorList>
            <person name="Jarrige D."/>
            <person name="Haridas S."/>
            <person name="Bleykasten-Grosshans C."/>
            <person name="Joly M."/>
            <person name="Nadalig T."/>
            <person name="Sancelme M."/>
            <person name="Vuilleumier S."/>
            <person name="Grigoriev I.V."/>
            <person name="Amato P."/>
            <person name="Bringel F."/>
        </authorList>
    </citation>
    <scope>NUCLEOTIDE SEQUENCE</scope>
    <source>
        <strain evidence="2">PDD-24b-2</strain>
    </source>
</reference>
<feature type="signal peptide" evidence="1">
    <location>
        <begin position="1"/>
        <end position="18"/>
    </location>
</feature>
<name>A0AA38LSD8_9TREE</name>
<protein>
    <submittedName>
        <fullName evidence="2">Uncharacterized protein</fullName>
    </submittedName>
</protein>
<keyword evidence="1" id="KW-0732">Signal</keyword>
<keyword evidence="3" id="KW-1185">Reference proteome</keyword>
<dbReference type="AlphaFoldDB" id="A0AA38LSD8"/>
<dbReference type="RefSeq" id="XP_052942281.1">
    <property type="nucleotide sequence ID" value="XM_053088014.1"/>
</dbReference>
<dbReference type="Proteomes" id="UP001164286">
    <property type="component" value="Unassembled WGS sequence"/>
</dbReference>